<dbReference type="SMART" id="SM01407">
    <property type="entry name" value="NAC"/>
    <property type="match status" value="1"/>
</dbReference>
<dbReference type="Proteomes" id="UP000092124">
    <property type="component" value="Unassembled WGS sequence"/>
</dbReference>
<protein>
    <recommendedName>
        <fullName evidence="2">NAC-A/B domain-containing protein</fullName>
    </recommendedName>
</protein>
<dbReference type="CDD" id="cd22054">
    <property type="entry name" value="NAC_NACA"/>
    <property type="match status" value="1"/>
</dbReference>
<dbReference type="PROSITE" id="PS51151">
    <property type="entry name" value="NAC_AB"/>
    <property type="match status" value="1"/>
</dbReference>
<dbReference type="InterPro" id="IPR016641">
    <property type="entry name" value="EGD2/NACA0like"/>
</dbReference>
<dbReference type="FunFam" id="2.20.70.30:FF:000002">
    <property type="entry name" value="Nascent polypeptide-associated complex (NAC), alpha subunit"/>
    <property type="match status" value="1"/>
</dbReference>
<dbReference type="FunFam" id="1.10.8.10:FF:000006">
    <property type="entry name" value="Putative nascent polypeptide-associated complex subunit alpha"/>
    <property type="match status" value="1"/>
</dbReference>
<dbReference type="GO" id="GO:0051451">
    <property type="term" value="P:myoblast migration"/>
    <property type="evidence" value="ECO:0007669"/>
    <property type="project" value="UniProtKB-ARBA"/>
</dbReference>
<dbReference type="Pfam" id="PF19026">
    <property type="entry name" value="UBA_HYPK"/>
    <property type="match status" value="1"/>
</dbReference>
<feature type="compositionally biased region" description="Acidic residues" evidence="1">
    <location>
        <begin position="137"/>
        <end position="147"/>
    </location>
</feature>
<feature type="non-terminal residue" evidence="3">
    <location>
        <position position="184"/>
    </location>
</feature>
<accession>A0A1A6GXZ1</accession>
<dbReference type="CDD" id="cd14415">
    <property type="entry name" value="UBA_NACA_NACP1"/>
    <property type="match status" value="1"/>
</dbReference>
<dbReference type="AlphaFoldDB" id="A0A1A6GXZ1"/>
<dbReference type="InterPro" id="IPR002715">
    <property type="entry name" value="Nas_poly-pep-assoc_cplx_dom"/>
</dbReference>
<dbReference type="EMBL" id="LZPO01066261">
    <property type="protein sequence ID" value="OBS71036.1"/>
    <property type="molecule type" value="Genomic_DNA"/>
</dbReference>
<dbReference type="GO" id="GO:0003713">
    <property type="term" value="F:transcription coactivator activity"/>
    <property type="evidence" value="ECO:0007669"/>
    <property type="project" value="UniProtKB-ARBA"/>
</dbReference>
<feature type="domain" description="NAC-A/B" evidence="2">
    <location>
        <begin position="43"/>
        <end position="108"/>
    </location>
</feature>
<reference evidence="3 4" key="1">
    <citation type="submission" date="2016-06" db="EMBL/GenBank/DDBJ databases">
        <title>The Draft Genome Sequence and Annotation of the Desert Woodrat Neotoma lepida.</title>
        <authorList>
            <person name="Campbell M."/>
            <person name="Oakeson K.F."/>
            <person name="Yandell M."/>
            <person name="Halpert J.R."/>
            <person name="Dearing D."/>
        </authorList>
    </citation>
    <scope>NUCLEOTIDE SEQUENCE [LARGE SCALE GENOMIC DNA]</scope>
    <source>
        <strain evidence="3">417</strain>
        <tissue evidence="3">Liver</tissue>
    </source>
</reference>
<dbReference type="Pfam" id="PF01849">
    <property type="entry name" value="NAC"/>
    <property type="match status" value="1"/>
</dbReference>
<dbReference type="STRING" id="56216.A0A1A6GXZ1"/>
<dbReference type="InterPro" id="IPR038187">
    <property type="entry name" value="NAC_A/B_dom_sf"/>
</dbReference>
<dbReference type="Gene3D" id="2.20.70.30">
    <property type="entry name" value="Nascent polypeptide-associated complex domain"/>
    <property type="match status" value="1"/>
</dbReference>
<organism evidence="3 4">
    <name type="scientific">Neotoma lepida</name>
    <name type="common">Desert woodrat</name>
    <dbReference type="NCBI Taxonomy" id="56216"/>
    <lineage>
        <taxon>Eukaryota</taxon>
        <taxon>Metazoa</taxon>
        <taxon>Chordata</taxon>
        <taxon>Craniata</taxon>
        <taxon>Vertebrata</taxon>
        <taxon>Euteleostomi</taxon>
        <taxon>Mammalia</taxon>
        <taxon>Eutheria</taxon>
        <taxon>Euarchontoglires</taxon>
        <taxon>Glires</taxon>
        <taxon>Rodentia</taxon>
        <taxon>Myomorpha</taxon>
        <taxon>Muroidea</taxon>
        <taxon>Cricetidae</taxon>
        <taxon>Neotominae</taxon>
        <taxon>Neotoma</taxon>
    </lineage>
</organism>
<dbReference type="PANTHER" id="PTHR21713">
    <property type="entry name" value="NASCENT POLYPEPTIDE ASSOCIATED COMPLEX ALPHA SUBUNIT-RELATED"/>
    <property type="match status" value="1"/>
</dbReference>
<gene>
    <name evidence="3" type="ORF">A6R68_00423</name>
</gene>
<evidence type="ECO:0000256" key="1">
    <source>
        <dbReference type="SAM" id="MobiDB-lite"/>
    </source>
</evidence>
<dbReference type="GO" id="GO:0005854">
    <property type="term" value="C:nascent polypeptide-associated complex"/>
    <property type="evidence" value="ECO:0007669"/>
    <property type="project" value="InterPro"/>
</dbReference>
<sequence>MTELSIFVKQNPVEISILDFGSVQLKTLCLLSWLQQLKSMKNQSVKQNRVGAMSKLGLRQVTGVTRVTIRKSKNILFVITKPDVYKSPASDTYIVFGEAKIEDLSQQAQLAAAEKFKVQGEAVSNIQENTQTPTVQEESEEEEVDETGVEVKDIELVMSQANVSRAKAVRALKNNSNDIVNAIM</sequence>
<comment type="caution">
    <text evidence="3">The sequence shown here is derived from an EMBL/GenBank/DDBJ whole genome shotgun (WGS) entry which is preliminary data.</text>
</comment>
<name>A0A1A6GXZ1_NEOLE</name>
<evidence type="ECO:0000313" key="4">
    <source>
        <dbReference type="Proteomes" id="UP000092124"/>
    </source>
</evidence>
<dbReference type="InterPro" id="IPR044034">
    <property type="entry name" value="NAC-like_UBA"/>
</dbReference>
<evidence type="ECO:0000259" key="2">
    <source>
        <dbReference type="PROSITE" id="PS51151"/>
    </source>
</evidence>
<feature type="region of interest" description="Disordered" evidence="1">
    <location>
        <begin position="127"/>
        <end position="147"/>
    </location>
</feature>
<dbReference type="OrthoDB" id="3169036at2759"/>
<keyword evidence="4" id="KW-1185">Reference proteome</keyword>
<dbReference type="Gene3D" id="1.10.8.10">
    <property type="entry name" value="DNA helicase RuvA subunit, C-terminal domain"/>
    <property type="match status" value="1"/>
</dbReference>
<dbReference type="GO" id="GO:0017025">
    <property type="term" value="F:TBP-class protein binding"/>
    <property type="evidence" value="ECO:0007669"/>
    <property type="project" value="UniProtKB-ARBA"/>
</dbReference>
<evidence type="ECO:0000313" key="3">
    <source>
        <dbReference type="EMBL" id="OBS71036.1"/>
    </source>
</evidence>
<proteinExistence type="predicted"/>